<feature type="transmembrane region" description="Helical" evidence="1">
    <location>
        <begin position="210"/>
        <end position="233"/>
    </location>
</feature>
<dbReference type="OMA" id="LHEPYGQ"/>
<evidence type="ECO:0000313" key="4">
    <source>
        <dbReference type="WBParaSite" id="TCLT_0001036801-mRNA-1"/>
    </source>
</evidence>
<feature type="transmembrane region" description="Helical" evidence="1">
    <location>
        <begin position="167"/>
        <end position="190"/>
    </location>
</feature>
<protein>
    <submittedName>
        <fullName evidence="4">MARVEL domain-containing protein</fullName>
    </submittedName>
</protein>
<proteinExistence type="predicted"/>
<reference evidence="2 3" key="2">
    <citation type="submission" date="2018-11" db="EMBL/GenBank/DDBJ databases">
        <authorList>
            <consortium name="Pathogen Informatics"/>
        </authorList>
    </citation>
    <scope>NUCLEOTIDE SEQUENCE [LARGE SCALE GENOMIC DNA]</scope>
</reference>
<evidence type="ECO:0000313" key="2">
    <source>
        <dbReference type="EMBL" id="VDN08045.1"/>
    </source>
</evidence>
<organism evidence="4">
    <name type="scientific">Thelazia callipaeda</name>
    <name type="common">Oriental eyeworm</name>
    <name type="synonym">Parasitic nematode</name>
    <dbReference type="NCBI Taxonomy" id="103827"/>
    <lineage>
        <taxon>Eukaryota</taxon>
        <taxon>Metazoa</taxon>
        <taxon>Ecdysozoa</taxon>
        <taxon>Nematoda</taxon>
        <taxon>Chromadorea</taxon>
        <taxon>Rhabditida</taxon>
        <taxon>Spirurina</taxon>
        <taxon>Spiruromorpha</taxon>
        <taxon>Thelazioidea</taxon>
        <taxon>Thelaziidae</taxon>
        <taxon>Thelazia</taxon>
    </lineage>
</organism>
<keyword evidence="1" id="KW-1133">Transmembrane helix</keyword>
<gene>
    <name evidence="2" type="ORF">TCLT_LOCUS10357</name>
</gene>
<evidence type="ECO:0000313" key="3">
    <source>
        <dbReference type="Proteomes" id="UP000276776"/>
    </source>
</evidence>
<keyword evidence="1" id="KW-0812">Transmembrane</keyword>
<dbReference type="Proteomes" id="UP000276776">
    <property type="component" value="Unassembled WGS sequence"/>
</dbReference>
<keyword evidence="3" id="KW-1185">Reference proteome</keyword>
<feature type="transmembrane region" description="Helical" evidence="1">
    <location>
        <begin position="245"/>
        <end position="266"/>
    </location>
</feature>
<name>A0A0N5DB06_THECL</name>
<sequence length="297" mass="34035">MSAYYGGTGISTFPSQSSAYRSYLLPNDKLSLSRPSRTVPSRVIPAKTYKTLYTRRDRGQTAEPYFFDPRRYRSGSGPWKDTRNWPMYWKKRKFTQPIQTYQESEFGGNPIDRIPHNYFGYYTTPSDMQHTVMRRVRPYYAPSYITYPPSIMNPNRSSKVVDEKYPLIMRVIIKIIELMLGASTTAFVLAPIRDLSFFEFVKITQTEWQGIVVGVGVTFSVLCIILLTTASLAQRSSLWRRFDGMISLGGTICYFLAGGIEAYYAACYPPRGAIIGLVCYRFEWIFASVSYSDLVSK</sequence>
<accession>A0A0N5DB06</accession>
<keyword evidence="1" id="KW-0472">Membrane</keyword>
<evidence type="ECO:0000256" key="1">
    <source>
        <dbReference type="SAM" id="Phobius"/>
    </source>
</evidence>
<dbReference type="WBParaSite" id="TCLT_0001036801-mRNA-1">
    <property type="protein sequence ID" value="TCLT_0001036801-mRNA-1"/>
    <property type="gene ID" value="TCLT_0001036801"/>
</dbReference>
<dbReference type="OrthoDB" id="5801479at2759"/>
<dbReference type="AlphaFoldDB" id="A0A0N5DB06"/>
<dbReference type="EMBL" id="UYYF01005071">
    <property type="protein sequence ID" value="VDN08045.1"/>
    <property type="molecule type" value="Genomic_DNA"/>
</dbReference>
<reference evidence="4" key="1">
    <citation type="submission" date="2017-02" db="UniProtKB">
        <authorList>
            <consortium name="WormBaseParasite"/>
        </authorList>
    </citation>
    <scope>IDENTIFICATION</scope>
</reference>